<evidence type="ECO:0008006" key="6">
    <source>
        <dbReference type="Google" id="ProtNLM"/>
    </source>
</evidence>
<dbReference type="PANTHER" id="PTHR37536">
    <property type="entry name" value="PUTATIVE (AFU_ORTHOLOGUE AFUA_3G02970)-RELATED"/>
    <property type="match status" value="1"/>
</dbReference>
<dbReference type="PRINTS" id="PR00977">
    <property type="entry name" value="SCYTLDPTASE"/>
</dbReference>
<dbReference type="Pfam" id="PF01828">
    <property type="entry name" value="Peptidase_A4"/>
    <property type="match status" value="1"/>
</dbReference>
<dbReference type="InterPro" id="IPR038656">
    <property type="entry name" value="Peptidase_G1_sf"/>
</dbReference>
<keyword evidence="3" id="KW-0732">Signal</keyword>
<dbReference type="InterPro" id="IPR013320">
    <property type="entry name" value="ConA-like_dom_sf"/>
</dbReference>
<accession>A0A9W4JM27</accession>
<keyword evidence="5" id="KW-1185">Reference proteome</keyword>
<organism evidence="4 5">
    <name type="scientific">Penicillium salamii</name>
    <dbReference type="NCBI Taxonomy" id="1612424"/>
    <lineage>
        <taxon>Eukaryota</taxon>
        <taxon>Fungi</taxon>
        <taxon>Dikarya</taxon>
        <taxon>Ascomycota</taxon>
        <taxon>Pezizomycotina</taxon>
        <taxon>Eurotiomycetes</taxon>
        <taxon>Eurotiomycetidae</taxon>
        <taxon>Eurotiales</taxon>
        <taxon>Aspergillaceae</taxon>
        <taxon>Penicillium</taxon>
    </lineage>
</organism>
<feature type="signal peptide" evidence="3">
    <location>
        <begin position="1"/>
        <end position="19"/>
    </location>
</feature>
<dbReference type="AlphaFoldDB" id="A0A9W4JM27"/>
<feature type="disulfide bond" evidence="2">
    <location>
        <begin position="101"/>
        <end position="125"/>
    </location>
</feature>
<evidence type="ECO:0000313" key="5">
    <source>
        <dbReference type="Proteomes" id="UP001152649"/>
    </source>
</evidence>
<evidence type="ECO:0000313" key="4">
    <source>
        <dbReference type="EMBL" id="CAG8402220.1"/>
    </source>
</evidence>
<name>A0A9W4JM27_9EURO</name>
<dbReference type="GO" id="GO:0070007">
    <property type="term" value="F:glutamic-type endopeptidase activity"/>
    <property type="evidence" value="ECO:0007669"/>
    <property type="project" value="InterPro"/>
</dbReference>
<proteinExistence type="predicted"/>
<protein>
    <recommendedName>
        <fullName evidence="6">Aspergillopepsin-2</fullName>
    </recommendedName>
</protein>
<evidence type="ECO:0000256" key="2">
    <source>
        <dbReference type="PIRSR" id="PIRSR600250-51"/>
    </source>
</evidence>
<dbReference type="OrthoDB" id="2862635at2759"/>
<reference evidence="4" key="1">
    <citation type="submission" date="2021-07" db="EMBL/GenBank/DDBJ databases">
        <authorList>
            <person name="Branca A.L. A."/>
        </authorList>
    </citation>
    <scope>NUCLEOTIDE SEQUENCE</scope>
</reference>
<comment type="caution">
    <text evidence="4">The sequence shown here is derived from an EMBL/GenBank/DDBJ whole genome shotgun (WGS) entry which is preliminary data.</text>
</comment>
<dbReference type="CDD" id="cd13426">
    <property type="entry name" value="Peptidase_G1"/>
    <property type="match status" value="1"/>
</dbReference>
<dbReference type="Gene3D" id="2.60.120.700">
    <property type="entry name" value="Peptidase G1"/>
    <property type="match status" value="1"/>
</dbReference>
<dbReference type="InterPro" id="IPR000250">
    <property type="entry name" value="Peptidase_G1"/>
</dbReference>
<dbReference type="GO" id="GO:0006508">
    <property type="term" value="P:proteolysis"/>
    <property type="evidence" value="ECO:0007669"/>
    <property type="project" value="InterPro"/>
</dbReference>
<dbReference type="EMBL" id="CAJVPG010000399">
    <property type="protein sequence ID" value="CAG8402220.1"/>
    <property type="molecule type" value="Genomic_DNA"/>
</dbReference>
<feature type="disulfide bond" evidence="2">
    <location>
        <begin position="113"/>
        <end position="196"/>
    </location>
</feature>
<dbReference type="SUPFAM" id="SSF49899">
    <property type="entry name" value="Concanavalin A-like lectins/glucanases"/>
    <property type="match status" value="1"/>
</dbReference>
<evidence type="ECO:0000256" key="1">
    <source>
        <dbReference type="PIRSR" id="PIRSR600250-50"/>
    </source>
</evidence>
<sequence>MKFMISLFAIAMLIASALSVPLVPGARGLAESLDSSLFTGLPSVPHLSGGPLLRSDHQPEQYSVNWAGAYLNGTGYKSVTGQFEAPTVKFPPHADPRFTYCGSVWVGIDGATCHSAILQTGIDYCVNSTAVVYAAWFEWFPDQSHNFKNFSISAGDIIKVSVDATSLTTGSAVVENLSNGEIVSHEYKKGEGLGLCEENAEWIVEDFTAGDSLMPFADFGKITISNAHAVTADGKVFGPSDAIPVDIRQDKILTSVSRTNDSVTITYVG</sequence>
<gene>
    <name evidence="4" type="ORF">PSALAMII_LOCUS7903</name>
</gene>
<feature type="active site" description="Proton acceptor" evidence="1">
    <location>
        <position position="205"/>
    </location>
</feature>
<dbReference type="PANTHER" id="PTHR37536:SF1">
    <property type="entry name" value="ASPERGILLOPEPSIN, PUTAITVE (AFU_ORTHOLOGUE AFUA_7G01200)"/>
    <property type="match status" value="1"/>
</dbReference>
<keyword evidence="2" id="KW-1015">Disulfide bond</keyword>
<evidence type="ECO:0000256" key="3">
    <source>
        <dbReference type="SAM" id="SignalP"/>
    </source>
</evidence>
<feature type="chain" id="PRO_5040803978" description="Aspergillopepsin-2" evidence="3">
    <location>
        <begin position="20"/>
        <end position="269"/>
    </location>
</feature>
<dbReference type="Proteomes" id="UP001152649">
    <property type="component" value="Unassembled WGS sequence"/>
</dbReference>